<proteinExistence type="predicted"/>
<dbReference type="Proteomes" id="UP000050794">
    <property type="component" value="Unassembled WGS sequence"/>
</dbReference>
<reference evidence="3" key="1">
    <citation type="submission" date="2016-06" db="UniProtKB">
        <authorList>
            <consortium name="WormBaseParasite"/>
        </authorList>
    </citation>
    <scope>IDENTIFICATION</scope>
</reference>
<protein>
    <submittedName>
        <fullName evidence="3">Kinesin motor domain-containing protein</fullName>
    </submittedName>
</protein>
<dbReference type="EMBL" id="UYWY01001354">
    <property type="protein sequence ID" value="VDM26628.1"/>
    <property type="molecule type" value="Genomic_DNA"/>
</dbReference>
<evidence type="ECO:0000313" key="1">
    <source>
        <dbReference type="EMBL" id="VDM26628.1"/>
    </source>
</evidence>
<evidence type="ECO:0000313" key="2">
    <source>
        <dbReference type="Proteomes" id="UP000050794"/>
    </source>
</evidence>
<gene>
    <name evidence="1" type="ORF">TCNE_LOCUS1667</name>
</gene>
<sequence length="99" mass="11061">MGGEPGVPSEGQTWGEKKVWIEVTGATKAGRDPNQEPVQHAVCRFVLKISPMNDRTKNDYIYALSAFDVRFVDYSTPLDSSVVQFDRSLQVTWAENILA</sequence>
<dbReference type="WBParaSite" id="TCNE_0000166601-mRNA-1">
    <property type="protein sequence ID" value="TCNE_0000166601-mRNA-1"/>
    <property type="gene ID" value="TCNE_0000166601"/>
</dbReference>
<evidence type="ECO:0000313" key="3">
    <source>
        <dbReference type="WBParaSite" id="TCNE_0000166601-mRNA-1"/>
    </source>
</evidence>
<dbReference type="AlphaFoldDB" id="A0A183TZJ7"/>
<organism evidence="2 3">
    <name type="scientific">Toxocara canis</name>
    <name type="common">Canine roundworm</name>
    <dbReference type="NCBI Taxonomy" id="6265"/>
    <lineage>
        <taxon>Eukaryota</taxon>
        <taxon>Metazoa</taxon>
        <taxon>Ecdysozoa</taxon>
        <taxon>Nematoda</taxon>
        <taxon>Chromadorea</taxon>
        <taxon>Rhabditida</taxon>
        <taxon>Spirurina</taxon>
        <taxon>Ascaridomorpha</taxon>
        <taxon>Ascaridoidea</taxon>
        <taxon>Toxocaridae</taxon>
        <taxon>Toxocara</taxon>
    </lineage>
</organism>
<reference evidence="1 2" key="2">
    <citation type="submission" date="2018-11" db="EMBL/GenBank/DDBJ databases">
        <authorList>
            <consortium name="Pathogen Informatics"/>
        </authorList>
    </citation>
    <scope>NUCLEOTIDE SEQUENCE [LARGE SCALE GENOMIC DNA]</scope>
</reference>
<accession>A0A183TZJ7</accession>
<keyword evidence="2" id="KW-1185">Reference proteome</keyword>
<name>A0A183TZJ7_TOXCA</name>